<name>A0A550I061_9FLAO</name>
<comment type="caution">
    <text evidence="2">The sequence shown here is derived from an EMBL/GenBank/DDBJ whole genome shotgun (WGS) entry which is preliminary data.</text>
</comment>
<accession>A0A550I061</accession>
<dbReference type="AlphaFoldDB" id="A0A550I061"/>
<evidence type="ECO:0000313" key="2">
    <source>
        <dbReference type="EMBL" id="TRO64369.1"/>
    </source>
</evidence>
<sequence length="61" mass="6436">MNLIRIVGIGAIIVGVLLGYFFDRTEIHLLSGVLIGVGIGWAITGKLNTGSRPVGSKVRSE</sequence>
<keyword evidence="3" id="KW-1185">Reference proteome</keyword>
<keyword evidence="1" id="KW-0812">Transmembrane</keyword>
<feature type="transmembrane region" description="Helical" evidence="1">
    <location>
        <begin position="6"/>
        <end position="22"/>
    </location>
</feature>
<keyword evidence="1" id="KW-0472">Membrane</keyword>
<dbReference type="EMBL" id="VHSF01000003">
    <property type="protein sequence ID" value="TRO64369.1"/>
    <property type="molecule type" value="Genomic_DNA"/>
</dbReference>
<keyword evidence="1" id="KW-1133">Transmembrane helix</keyword>
<gene>
    <name evidence="2" type="ORF">FGM01_12830</name>
</gene>
<evidence type="ECO:0000256" key="1">
    <source>
        <dbReference type="SAM" id="Phobius"/>
    </source>
</evidence>
<dbReference type="RefSeq" id="WP_143411564.1">
    <property type="nucleotide sequence ID" value="NZ_VHSF01000003.1"/>
</dbReference>
<proteinExistence type="predicted"/>
<dbReference type="Proteomes" id="UP000315131">
    <property type="component" value="Unassembled WGS sequence"/>
</dbReference>
<protein>
    <submittedName>
        <fullName evidence="2">Uncharacterized protein</fullName>
    </submittedName>
</protein>
<evidence type="ECO:0000313" key="3">
    <source>
        <dbReference type="Proteomes" id="UP000315131"/>
    </source>
</evidence>
<reference evidence="2 3" key="1">
    <citation type="submission" date="2019-06" db="EMBL/GenBank/DDBJ databases">
        <title>Gramella sabulilitoris sp. nov., isolated from a marine sand.</title>
        <authorList>
            <person name="Yoon J.-H."/>
        </authorList>
    </citation>
    <scope>NUCLEOTIDE SEQUENCE [LARGE SCALE GENOMIC DNA]</scope>
    <source>
        <strain evidence="2 3">HSMS-1</strain>
    </source>
</reference>
<feature type="transmembrane region" description="Helical" evidence="1">
    <location>
        <begin position="29"/>
        <end position="47"/>
    </location>
</feature>
<organism evidence="2 3">
    <name type="scientific">Christiangramia sabulilitoris</name>
    <dbReference type="NCBI Taxonomy" id="2583991"/>
    <lineage>
        <taxon>Bacteria</taxon>
        <taxon>Pseudomonadati</taxon>
        <taxon>Bacteroidota</taxon>
        <taxon>Flavobacteriia</taxon>
        <taxon>Flavobacteriales</taxon>
        <taxon>Flavobacteriaceae</taxon>
        <taxon>Christiangramia</taxon>
    </lineage>
</organism>